<reference evidence="1" key="2">
    <citation type="journal article" date="2015" name="Fish Shellfish Immunol.">
        <title>Early steps in the European eel (Anguilla anguilla)-Vibrio vulnificus interaction in the gills: Role of the RtxA13 toxin.</title>
        <authorList>
            <person name="Callol A."/>
            <person name="Pajuelo D."/>
            <person name="Ebbesson L."/>
            <person name="Teles M."/>
            <person name="MacKenzie S."/>
            <person name="Amaro C."/>
        </authorList>
    </citation>
    <scope>NUCLEOTIDE SEQUENCE</scope>
</reference>
<evidence type="ECO:0000313" key="1">
    <source>
        <dbReference type="EMBL" id="JAH39855.1"/>
    </source>
</evidence>
<name>A0A0E9SGR9_ANGAN</name>
<organism evidence="1">
    <name type="scientific">Anguilla anguilla</name>
    <name type="common">European freshwater eel</name>
    <name type="synonym">Muraena anguilla</name>
    <dbReference type="NCBI Taxonomy" id="7936"/>
    <lineage>
        <taxon>Eukaryota</taxon>
        <taxon>Metazoa</taxon>
        <taxon>Chordata</taxon>
        <taxon>Craniata</taxon>
        <taxon>Vertebrata</taxon>
        <taxon>Euteleostomi</taxon>
        <taxon>Actinopterygii</taxon>
        <taxon>Neopterygii</taxon>
        <taxon>Teleostei</taxon>
        <taxon>Anguilliformes</taxon>
        <taxon>Anguillidae</taxon>
        <taxon>Anguilla</taxon>
    </lineage>
</organism>
<protein>
    <submittedName>
        <fullName evidence="1">Uncharacterized protein</fullName>
    </submittedName>
</protein>
<reference evidence="1" key="1">
    <citation type="submission" date="2014-11" db="EMBL/GenBank/DDBJ databases">
        <authorList>
            <person name="Amaro Gonzalez C."/>
        </authorList>
    </citation>
    <scope>NUCLEOTIDE SEQUENCE</scope>
</reference>
<accession>A0A0E9SGR9</accession>
<sequence>MSIWSEKSN</sequence>
<dbReference type="EMBL" id="GBXM01068722">
    <property type="protein sequence ID" value="JAH39855.1"/>
    <property type="molecule type" value="Transcribed_RNA"/>
</dbReference>
<proteinExistence type="predicted"/>